<dbReference type="Proteomes" id="UP000651057">
    <property type="component" value="Unassembled WGS sequence"/>
</dbReference>
<reference evidence="2" key="1">
    <citation type="submission" date="2021-01" db="EMBL/GenBank/DDBJ databases">
        <authorList>
            <person name="Zhong Y.L."/>
        </authorList>
    </citation>
    <scope>NUCLEOTIDE SEQUENCE</scope>
    <source>
        <strain evidence="2">KCTC 23302</strain>
    </source>
</reference>
<gene>
    <name evidence="2" type="ORF">JJQ60_09465</name>
</gene>
<name>A0A937DAN8_9FLAO</name>
<dbReference type="AlphaFoldDB" id="A0A937DAN8"/>
<feature type="signal peptide" evidence="1">
    <location>
        <begin position="1"/>
        <end position="17"/>
    </location>
</feature>
<evidence type="ECO:0000313" key="3">
    <source>
        <dbReference type="Proteomes" id="UP000651057"/>
    </source>
</evidence>
<protein>
    <submittedName>
        <fullName evidence="2">Uncharacterized protein</fullName>
    </submittedName>
</protein>
<comment type="caution">
    <text evidence="2">The sequence shown here is derived from an EMBL/GenBank/DDBJ whole genome shotgun (WGS) entry which is preliminary data.</text>
</comment>
<organism evidence="2 3">
    <name type="scientific">Aquimarina mytili</name>
    <dbReference type="NCBI Taxonomy" id="874423"/>
    <lineage>
        <taxon>Bacteria</taxon>
        <taxon>Pseudomonadati</taxon>
        <taxon>Bacteroidota</taxon>
        <taxon>Flavobacteriia</taxon>
        <taxon>Flavobacteriales</taxon>
        <taxon>Flavobacteriaceae</taxon>
        <taxon>Aquimarina</taxon>
    </lineage>
</organism>
<keyword evidence="3" id="KW-1185">Reference proteome</keyword>
<evidence type="ECO:0000256" key="1">
    <source>
        <dbReference type="SAM" id="SignalP"/>
    </source>
</evidence>
<dbReference type="PROSITE" id="PS51257">
    <property type="entry name" value="PROKAR_LIPOPROTEIN"/>
    <property type="match status" value="1"/>
</dbReference>
<dbReference type="RefSeq" id="WP_201919025.1">
    <property type="nucleotide sequence ID" value="NZ_BAABAX010000005.1"/>
</dbReference>
<accession>A0A937DAN8</accession>
<evidence type="ECO:0000313" key="2">
    <source>
        <dbReference type="EMBL" id="MBL0683743.1"/>
    </source>
</evidence>
<sequence length="320" mass="35719">MKTKSFLKLSFAIAALAIGVTSCENETETTNQETTVAEIPEKIIPVSKAINEYNNFYNTRVASFQNETAAKDNRAVWYDLQTLEKYLQKIETIAQQKGIEITNLGFVLGADHNNKRTVFLAPMTFDSELGINRAFSIDNDKITFLHASPFDNHSKITDQVKFATTNQSLILSSDGYISSDKAITMYNNYYDSKLKPLTDVIKNDTRICFYEKGVFKNYLAYIKQQAANNHISVSGINIVFGVYGKDASFGAYANHQTLFFAPTTSEAKSQNNNSSYTLVDNEMIILDFSKTHLEKIVSKFNSLGSTSIANEVTGTPPMGR</sequence>
<dbReference type="EMBL" id="JAERQJ010000003">
    <property type="protein sequence ID" value="MBL0683743.1"/>
    <property type="molecule type" value="Genomic_DNA"/>
</dbReference>
<keyword evidence="1" id="KW-0732">Signal</keyword>
<proteinExistence type="predicted"/>
<feature type="chain" id="PRO_5037898665" evidence="1">
    <location>
        <begin position="18"/>
        <end position="320"/>
    </location>
</feature>